<dbReference type="EMBL" id="QWIM01001113">
    <property type="protein sequence ID" value="RMY28363.1"/>
    <property type="molecule type" value="Genomic_DNA"/>
</dbReference>
<sequence>MVQGSKSGKTAKARGPKSGGSPRNATSNNAGGGIKQPNIGTVPFELQQRCLNVFRDALEPDEQDSKTVQEVKGHLYNRDFGTAFGNQEYLKVYASRWSPSRALGYLQILNDLQRHFDVAADEGESPSTKPREIVCLGGGAGAELVALAGWLSQSPSEAETQQKLDIRLLDIASWESVVECLQRRIVIPPELSKYASAAAKEANKAMLSEECIKVESQQRDLLEWPEAELKTTVGGADLVTLMFTLNELYSTNMAATQHLLARLTDSMQLGSHLLVVDSSGSYSTVSINGAEKKYPMQWLLDYTLLGSGQKKGKGDGAKWAKVESDESRWFRLSPDLRYPIELENMRFQLHLYRRVRETPEE</sequence>
<evidence type="ECO:0000256" key="1">
    <source>
        <dbReference type="SAM" id="MobiDB-lite"/>
    </source>
</evidence>
<evidence type="ECO:0000313" key="4">
    <source>
        <dbReference type="EMBL" id="RMY17680.1"/>
    </source>
</evidence>
<evidence type="ECO:0000313" key="2">
    <source>
        <dbReference type="EMBL" id="RMX80817.1"/>
    </source>
</evidence>
<feature type="region of interest" description="Disordered" evidence="1">
    <location>
        <begin position="1"/>
        <end position="39"/>
    </location>
</feature>
<evidence type="ECO:0008006" key="10">
    <source>
        <dbReference type="Google" id="ProtNLM"/>
    </source>
</evidence>
<dbReference type="InterPro" id="IPR021463">
    <property type="entry name" value="Methyltransf_34"/>
</dbReference>
<proteinExistence type="predicted"/>
<dbReference type="Proteomes" id="UP000276864">
    <property type="component" value="Unassembled WGS sequence"/>
</dbReference>
<evidence type="ECO:0000313" key="6">
    <source>
        <dbReference type="Proteomes" id="UP000271337"/>
    </source>
</evidence>
<dbReference type="EMBL" id="QWIK01000957">
    <property type="protein sequence ID" value="RMX99013.1"/>
    <property type="molecule type" value="Genomic_DNA"/>
</dbReference>
<dbReference type="OrthoDB" id="6419443at2759"/>
<dbReference type="EMBL" id="QWIJ01000576">
    <property type="protein sequence ID" value="RMX80817.1"/>
    <property type="molecule type" value="Genomic_DNA"/>
</dbReference>
<organism evidence="5 7">
    <name type="scientific">Hortaea werneckii</name>
    <name type="common">Black yeast</name>
    <name type="synonym">Cladosporium werneckii</name>
    <dbReference type="NCBI Taxonomy" id="91943"/>
    <lineage>
        <taxon>Eukaryota</taxon>
        <taxon>Fungi</taxon>
        <taxon>Dikarya</taxon>
        <taxon>Ascomycota</taxon>
        <taxon>Pezizomycotina</taxon>
        <taxon>Dothideomycetes</taxon>
        <taxon>Dothideomycetidae</taxon>
        <taxon>Mycosphaerellales</taxon>
        <taxon>Teratosphaeriaceae</taxon>
        <taxon>Hortaea</taxon>
    </lineage>
</organism>
<evidence type="ECO:0000313" key="3">
    <source>
        <dbReference type="EMBL" id="RMX99013.1"/>
    </source>
</evidence>
<dbReference type="EMBL" id="QWIL01000545">
    <property type="protein sequence ID" value="RMY17680.1"/>
    <property type="molecule type" value="Genomic_DNA"/>
</dbReference>
<name>A0A3M7ALK4_HORWE</name>
<gene>
    <name evidence="5" type="ORF">D0866_09470</name>
    <name evidence="4" type="ORF">D0867_05869</name>
    <name evidence="3" type="ORF">D0868_09766</name>
    <name evidence="2" type="ORF">D0869_07272</name>
</gene>
<dbReference type="Proteomes" id="UP000271337">
    <property type="component" value="Unassembled WGS sequence"/>
</dbReference>
<protein>
    <recommendedName>
        <fullName evidence="10">25S rRNA (Uridine(2843)-N(3))-methyltransferase</fullName>
    </recommendedName>
</protein>
<accession>A0A3M7ALK4</accession>
<dbReference type="Proteomes" id="UP000281245">
    <property type="component" value="Unassembled WGS sequence"/>
</dbReference>
<dbReference type="Pfam" id="PF11312">
    <property type="entry name" value="Methyltransf_34"/>
    <property type="match status" value="1"/>
</dbReference>
<evidence type="ECO:0000313" key="5">
    <source>
        <dbReference type="EMBL" id="RMY28363.1"/>
    </source>
</evidence>
<evidence type="ECO:0000313" key="7">
    <source>
        <dbReference type="Proteomes" id="UP000276864"/>
    </source>
</evidence>
<comment type="caution">
    <text evidence="5">The sequence shown here is derived from an EMBL/GenBank/DDBJ whole genome shotgun (WGS) entry which is preliminary data.</text>
</comment>
<evidence type="ECO:0000313" key="8">
    <source>
        <dbReference type="Proteomes" id="UP000281245"/>
    </source>
</evidence>
<dbReference type="AlphaFoldDB" id="A0A3M7ALK4"/>
<reference evidence="6 7" key="1">
    <citation type="journal article" date="2018" name="BMC Genomics">
        <title>Genomic evidence for intraspecific hybridization in a clonal and extremely halotolerant yeast.</title>
        <authorList>
            <person name="Gostincar C."/>
            <person name="Stajich J.E."/>
            <person name="Zupancic J."/>
            <person name="Zalar P."/>
            <person name="Gunde-Cimerman N."/>
        </authorList>
    </citation>
    <scope>NUCLEOTIDE SEQUENCE [LARGE SCALE GENOMIC DNA]</scope>
    <source>
        <strain evidence="5 7">EXF-6651</strain>
        <strain evidence="3 9">EXF-6654</strain>
        <strain evidence="2 8">EXF-6656</strain>
        <strain evidence="4 6">EXF-6669</strain>
    </source>
</reference>
<dbReference type="Proteomes" id="UP000282582">
    <property type="component" value="Unassembled WGS sequence"/>
</dbReference>
<evidence type="ECO:0000313" key="9">
    <source>
        <dbReference type="Proteomes" id="UP000282582"/>
    </source>
</evidence>